<comment type="caution">
    <text evidence="2">The sequence shown here is derived from an EMBL/GenBank/DDBJ whole genome shotgun (WGS) entry which is preliminary data.</text>
</comment>
<reference evidence="2 3" key="1">
    <citation type="submission" date="2019-12" db="EMBL/GenBank/DDBJ databases">
        <title>Draft genome sequence of the ascomycete Xylaria multiplex DSM 110363.</title>
        <authorList>
            <person name="Buettner E."/>
            <person name="Kellner H."/>
        </authorList>
    </citation>
    <scope>NUCLEOTIDE SEQUENCE [LARGE SCALE GENOMIC DNA]</scope>
    <source>
        <strain evidence="2 3">DSM 110363</strain>
    </source>
</reference>
<organism evidence="2 3">
    <name type="scientific">Xylaria multiplex</name>
    <dbReference type="NCBI Taxonomy" id="323545"/>
    <lineage>
        <taxon>Eukaryota</taxon>
        <taxon>Fungi</taxon>
        <taxon>Dikarya</taxon>
        <taxon>Ascomycota</taxon>
        <taxon>Pezizomycotina</taxon>
        <taxon>Sordariomycetes</taxon>
        <taxon>Xylariomycetidae</taxon>
        <taxon>Xylariales</taxon>
        <taxon>Xylariaceae</taxon>
        <taxon>Xylaria</taxon>
    </lineage>
</organism>
<feature type="compositionally biased region" description="Basic and acidic residues" evidence="1">
    <location>
        <begin position="125"/>
        <end position="134"/>
    </location>
</feature>
<dbReference type="AlphaFoldDB" id="A0A7C8IG35"/>
<evidence type="ECO:0000313" key="2">
    <source>
        <dbReference type="EMBL" id="KAF2962746.1"/>
    </source>
</evidence>
<feature type="compositionally biased region" description="Polar residues" evidence="1">
    <location>
        <begin position="179"/>
        <end position="191"/>
    </location>
</feature>
<feature type="compositionally biased region" description="Basic residues" evidence="1">
    <location>
        <begin position="84"/>
        <end position="101"/>
    </location>
</feature>
<evidence type="ECO:0000256" key="1">
    <source>
        <dbReference type="SAM" id="MobiDB-lite"/>
    </source>
</evidence>
<name>A0A7C8IG35_9PEZI</name>
<sequence>MDHQDNNEQEPERNKVGRPPKPRSHGQVGRPRKHDGPYHQPPRGLRAPKRKFVQPPSSVGTRLKTGNLEPKDYRLRKGADPPVRRGRGRPRAIRRRVRRSRPIVESDEDDSSEAEGSDAESSDAESQHDGRNEDVSDDDISMGGLLDSSGSDLEDVMSQQQPESLDLGLTHKGKRKQSVSEISEISDSQGSLPPPKRQEILVHRLRPARPPPPRPVEEADQPRVGLEQGFSLTGTRVTDFLLSPSVYLDVQDIRGAYWSSDIEADFNRLWVKDDHNSRFDQGLRARSDEIALWKVMLVKFSRSPPHLFTYGLKLEDDCYEAPGSLMLSSEASYTLQRICVHPIWAEDLDLLRYVLQMAVKASMGTHSEPIGPPPVTSRYYDKGPGRSPIIARLISEFEERIQFDTNAKETGLFILTIRVMKDLVRVLDQFGRESFSSTEQYIETFERFFDRILDEIEPQSYEQLRDLKWSLELSELRDIEIRKVMRARGNNDFLHDIPETAEYFSSVAPLYHHHPSMDRRALSVLRGEVTDPKRDTLQKLDRANYDRAEALDDFTAKLVEEVIGKGRVRQRR</sequence>
<protein>
    <submittedName>
        <fullName evidence="2">Uncharacterized protein</fullName>
    </submittedName>
</protein>
<gene>
    <name evidence="2" type="ORF">GQX73_g10830</name>
</gene>
<dbReference type="OrthoDB" id="5245117at2759"/>
<feature type="compositionally biased region" description="Acidic residues" evidence="1">
    <location>
        <begin position="105"/>
        <end position="123"/>
    </location>
</feature>
<feature type="compositionally biased region" description="Basic and acidic residues" evidence="1">
    <location>
        <begin position="1"/>
        <end position="15"/>
    </location>
</feature>
<feature type="compositionally biased region" description="Basic and acidic residues" evidence="1">
    <location>
        <begin position="69"/>
        <end position="83"/>
    </location>
</feature>
<proteinExistence type="predicted"/>
<feature type="compositionally biased region" description="Low complexity" evidence="1">
    <location>
        <begin position="141"/>
        <end position="151"/>
    </location>
</feature>
<feature type="region of interest" description="Disordered" evidence="1">
    <location>
        <begin position="1"/>
        <end position="197"/>
    </location>
</feature>
<dbReference type="Proteomes" id="UP000481858">
    <property type="component" value="Unassembled WGS sequence"/>
</dbReference>
<dbReference type="InParanoid" id="A0A7C8IG35"/>
<dbReference type="EMBL" id="WUBL01000282">
    <property type="protein sequence ID" value="KAF2962746.1"/>
    <property type="molecule type" value="Genomic_DNA"/>
</dbReference>
<accession>A0A7C8IG35</accession>
<keyword evidence="3" id="KW-1185">Reference proteome</keyword>
<evidence type="ECO:0000313" key="3">
    <source>
        <dbReference type="Proteomes" id="UP000481858"/>
    </source>
</evidence>